<dbReference type="PANTHER" id="PTHR43569">
    <property type="entry name" value="AMIDOHYDROLASE"/>
    <property type="match status" value="1"/>
</dbReference>
<dbReference type="Pfam" id="PF04909">
    <property type="entry name" value="Amidohydro_2"/>
    <property type="match status" value="1"/>
</dbReference>
<dbReference type="Gene3D" id="3.20.20.140">
    <property type="entry name" value="Metal-dependent hydrolases"/>
    <property type="match status" value="1"/>
</dbReference>
<comment type="similarity">
    <text evidence="1">Belongs to the metallo-dependent hydrolases superfamily.</text>
</comment>
<evidence type="ECO:0000259" key="2">
    <source>
        <dbReference type="Pfam" id="PF04909"/>
    </source>
</evidence>
<keyword evidence="4" id="KW-1185">Reference proteome</keyword>
<dbReference type="EC" id="3.1.1.-" evidence="3"/>
<comment type="caution">
    <text evidence="3">The sequence shown here is derived from an EMBL/GenBank/DDBJ whole genome shotgun (WGS) entry which is preliminary data.</text>
</comment>
<reference evidence="3 4" key="1">
    <citation type="submission" date="2021-03" db="EMBL/GenBank/DDBJ databases">
        <title>Sequencing the genomes of 1000 actinobacteria strains.</title>
        <authorList>
            <person name="Klenk H.-P."/>
        </authorList>
    </citation>
    <scope>NUCLEOTIDE SEQUENCE [LARGE SCALE GENOMIC DNA]</scope>
    <source>
        <strain evidence="3 4">DSM 44580</strain>
    </source>
</reference>
<evidence type="ECO:0000256" key="1">
    <source>
        <dbReference type="ARBA" id="ARBA00038310"/>
    </source>
</evidence>
<dbReference type="EMBL" id="JAGIOO010000001">
    <property type="protein sequence ID" value="MBP2475100.1"/>
    <property type="molecule type" value="Genomic_DNA"/>
</dbReference>
<organism evidence="3 4">
    <name type="scientific">Crossiella equi</name>
    <dbReference type="NCBI Taxonomy" id="130796"/>
    <lineage>
        <taxon>Bacteria</taxon>
        <taxon>Bacillati</taxon>
        <taxon>Actinomycetota</taxon>
        <taxon>Actinomycetes</taxon>
        <taxon>Pseudonocardiales</taxon>
        <taxon>Pseudonocardiaceae</taxon>
        <taxon>Crossiella</taxon>
    </lineage>
</organism>
<accession>A0ABS5AET2</accession>
<sequence>MRIDAHHHLWDLNVRPQDWITGEALAPINRSFAMPDLEHVTIATGVGATVLVQTVTVAEETPELLAIAEEAEIVAGVVGWTDLTAPDVAAELARLGQGKGGRWLRGIRHQVQGEPDPRWLCRDDVREGLAAVADAGLVYDLLVLPGQLPAAVETARELPQLAFVLDHCAKPPVASGELEPWAADLRALAALPNVSCKLSGLVTEADWAQWTVADLRPYAEVVLEAFGPERVMFGSDWPVCTLAASYADVVAAAEELTGRLSEPERFEVFGRTAHRVYGLELSAAMVPKGGLDA</sequence>
<dbReference type="GO" id="GO:0016787">
    <property type="term" value="F:hydrolase activity"/>
    <property type="evidence" value="ECO:0007669"/>
    <property type="project" value="UniProtKB-KW"/>
</dbReference>
<dbReference type="InterPro" id="IPR052350">
    <property type="entry name" value="Metallo-dep_Lactonases"/>
</dbReference>
<name>A0ABS5AET2_9PSEU</name>
<protein>
    <submittedName>
        <fullName evidence="3">L-fuconolactonase</fullName>
        <ecNumber evidence="3">3.1.1.-</ecNumber>
    </submittedName>
</protein>
<dbReference type="RefSeq" id="WP_086780542.1">
    <property type="nucleotide sequence ID" value="NZ_JAGIOO010000001.1"/>
</dbReference>
<dbReference type="InterPro" id="IPR032466">
    <property type="entry name" value="Metal_Hydrolase"/>
</dbReference>
<dbReference type="PANTHER" id="PTHR43569:SF2">
    <property type="entry name" value="AMIDOHYDROLASE-RELATED DOMAIN-CONTAINING PROTEIN"/>
    <property type="match status" value="1"/>
</dbReference>
<proteinExistence type="inferred from homology"/>
<feature type="domain" description="Amidohydrolase-related" evidence="2">
    <location>
        <begin position="3"/>
        <end position="279"/>
    </location>
</feature>
<keyword evidence="3" id="KW-0378">Hydrolase</keyword>
<dbReference type="SUPFAM" id="SSF51556">
    <property type="entry name" value="Metallo-dependent hydrolases"/>
    <property type="match status" value="1"/>
</dbReference>
<evidence type="ECO:0000313" key="3">
    <source>
        <dbReference type="EMBL" id="MBP2475100.1"/>
    </source>
</evidence>
<dbReference type="Proteomes" id="UP001519363">
    <property type="component" value="Unassembled WGS sequence"/>
</dbReference>
<gene>
    <name evidence="3" type="ORF">JOF53_003972</name>
</gene>
<dbReference type="InterPro" id="IPR006680">
    <property type="entry name" value="Amidohydro-rel"/>
</dbReference>
<evidence type="ECO:0000313" key="4">
    <source>
        <dbReference type="Proteomes" id="UP001519363"/>
    </source>
</evidence>